<gene>
    <name evidence="1" type="ORF">SAMN05216339_11040</name>
</gene>
<sequence>MHFESLDTFAQPWNASEYGSGSRLEIDIQLLAYMFGGKAR</sequence>
<accession>A0A1I7IQU3</accession>
<reference evidence="1 2" key="1">
    <citation type="submission" date="2016-10" db="EMBL/GenBank/DDBJ databases">
        <authorList>
            <person name="de Groot N.N."/>
        </authorList>
    </citation>
    <scope>NUCLEOTIDE SEQUENCE [LARGE SCALE GENOMIC DNA]</scope>
    <source>
        <strain evidence="1 2">Nm24</strain>
    </source>
</reference>
<protein>
    <submittedName>
        <fullName evidence="1">Uncharacterized protein</fullName>
    </submittedName>
</protein>
<dbReference type="Proteomes" id="UP000183926">
    <property type="component" value="Unassembled WGS sequence"/>
</dbReference>
<dbReference type="AlphaFoldDB" id="A0A1I7IQU3"/>
<dbReference type="EMBL" id="FPBL01000010">
    <property type="protein sequence ID" value="SFU75289.1"/>
    <property type="molecule type" value="Genomic_DNA"/>
</dbReference>
<evidence type="ECO:0000313" key="2">
    <source>
        <dbReference type="Proteomes" id="UP000183926"/>
    </source>
</evidence>
<proteinExistence type="predicted"/>
<evidence type="ECO:0000313" key="1">
    <source>
        <dbReference type="EMBL" id="SFU75289.1"/>
    </source>
</evidence>
<organism evidence="1 2">
    <name type="scientific">Nitrosomonas eutropha</name>
    <dbReference type="NCBI Taxonomy" id="916"/>
    <lineage>
        <taxon>Bacteria</taxon>
        <taxon>Pseudomonadati</taxon>
        <taxon>Pseudomonadota</taxon>
        <taxon>Betaproteobacteria</taxon>
        <taxon>Nitrosomonadales</taxon>
        <taxon>Nitrosomonadaceae</taxon>
        <taxon>Nitrosomonas</taxon>
    </lineage>
</organism>
<dbReference type="RefSeq" id="WP_256214886.1">
    <property type="nucleotide sequence ID" value="NZ_FPBL01000010.1"/>
</dbReference>
<name>A0A1I7IQU3_9PROT</name>